<evidence type="ECO:0000256" key="1">
    <source>
        <dbReference type="SAM" id="MobiDB-lite"/>
    </source>
</evidence>
<dbReference type="EMBL" id="KI669860">
    <property type="protein sequence ID" value="ETM97692.1"/>
    <property type="molecule type" value="Genomic_DNA"/>
</dbReference>
<feature type="region of interest" description="Disordered" evidence="1">
    <location>
        <begin position="78"/>
        <end position="121"/>
    </location>
</feature>
<name>W2P9H0_PHYN3</name>
<accession>W2P9H0</accession>
<evidence type="ECO:0000313" key="3">
    <source>
        <dbReference type="Proteomes" id="UP000018817"/>
    </source>
</evidence>
<protein>
    <submittedName>
        <fullName evidence="2">Uncharacterized protein</fullName>
    </submittedName>
</protein>
<dbReference type="AlphaFoldDB" id="W2P9H0"/>
<organism evidence="2 3">
    <name type="scientific">Phytophthora nicotianae (strain INRA-310)</name>
    <name type="common">Phytophthora parasitica</name>
    <dbReference type="NCBI Taxonomy" id="761204"/>
    <lineage>
        <taxon>Eukaryota</taxon>
        <taxon>Sar</taxon>
        <taxon>Stramenopiles</taxon>
        <taxon>Oomycota</taxon>
        <taxon>Peronosporomycetes</taxon>
        <taxon>Peronosporales</taxon>
        <taxon>Peronosporaceae</taxon>
        <taxon>Phytophthora</taxon>
    </lineage>
</organism>
<dbReference type="GeneID" id="20188765"/>
<dbReference type="RefSeq" id="XP_008917009.1">
    <property type="nucleotide sequence ID" value="XM_008918761.1"/>
</dbReference>
<gene>
    <name evidence="2" type="ORF">PPTG_20113</name>
</gene>
<dbReference type="OMA" id="WCAQMEE"/>
<dbReference type="Proteomes" id="UP000018817">
    <property type="component" value="Unassembled WGS sequence"/>
</dbReference>
<proteinExistence type="predicted"/>
<reference evidence="2 3" key="2">
    <citation type="submission" date="2013-11" db="EMBL/GenBank/DDBJ databases">
        <title>The Genome Sequence of Phytophthora parasitica INRA-310.</title>
        <authorList>
            <consortium name="The Broad Institute Genomics Platform"/>
            <person name="Russ C."/>
            <person name="Tyler B."/>
            <person name="Panabieres F."/>
            <person name="Shan W."/>
            <person name="Tripathy S."/>
            <person name="Grunwald N."/>
            <person name="Machado M."/>
            <person name="Johnson C.S."/>
            <person name="Arredondo F."/>
            <person name="Hong C."/>
            <person name="Coffey M."/>
            <person name="Young S.K."/>
            <person name="Zeng Q."/>
            <person name="Gargeya S."/>
            <person name="Fitzgerald M."/>
            <person name="Abouelleil A."/>
            <person name="Alvarado L."/>
            <person name="Chapman S.B."/>
            <person name="Gainer-Dewar J."/>
            <person name="Goldberg J."/>
            <person name="Griggs A."/>
            <person name="Gujja S."/>
            <person name="Hansen M."/>
            <person name="Howarth C."/>
            <person name="Imamovic A."/>
            <person name="Ireland A."/>
            <person name="Larimer J."/>
            <person name="McCowan C."/>
            <person name="Murphy C."/>
            <person name="Pearson M."/>
            <person name="Poon T.W."/>
            <person name="Priest M."/>
            <person name="Roberts A."/>
            <person name="Saif S."/>
            <person name="Shea T."/>
            <person name="Sykes S."/>
            <person name="Wortman J."/>
            <person name="Nusbaum C."/>
            <person name="Birren B."/>
        </authorList>
    </citation>
    <scope>NUCLEOTIDE SEQUENCE [LARGE SCALE GENOMIC DNA]</scope>
    <source>
        <strain evidence="2 3">INRA-310</strain>
    </source>
</reference>
<sequence length="141" mass="16019">MTGVLSKIWRVFEKDGRSPRKMVSDGYAEWCAQMEELEQVERLSQEFWRLDGGLPTEKKKPVRTRSAALAEKRALQARMRESRAAEARRGRRVSVGEDVTSGYGENRSPRSTDIAQLQGDELWEETATGATARAGFYESLY</sequence>
<evidence type="ECO:0000313" key="2">
    <source>
        <dbReference type="EMBL" id="ETM97692.1"/>
    </source>
</evidence>
<feature type="compositionally biased region" description="Basic and acidic residues" evidence="1">
    <location>
        <begin position="78"/>
        <end position="88"/>
    </location>
</feature>
<reference evidence="3" key="1">
    <citation type="submission" date="2011-12" db="EMBL/GenBank/DDBJ databases">
        <authorList>
            <consortium name="The Broad Institute Genome Sequencing Platform"/>
            <person name="Russ C."/>
            <person name="Tyler B."/>
            <person name="Panabieres F."/>
            <person name="Shan W."/>
            <person name="Tripathy S."/>
            <person name="Grunwald N."/>
            <person name="Machado M."/>
            <person name="Young S.K."/>
            <person name="Zeng Q."/>
            <person name="Gargeya S."/>
            <person name="Fitzgerald M."/>
            <person name="Haas B."/>
            <person name="Abouelleil A."/>
            <person name="Alvarado L."/>
            <person name="Arachchi H.M."/>
            <person name="Berlin A."/>
            <person name="Chapman S.B."/>
            <person name="Gearin G."/>
            <person name="Goldberg J."/>
            <person name="Griggs A."/>
            <person name="Gujja S."/>
            <person name="Hansen M."/>
            <person name="Heiman D."/>
            <person name="Howarth C."/>
            <person name="Larimer J."/>
            <person name="Lui A."/>
            <person name="MacDonald P.J.P."/>
            <person name="McCowen C."/>
            <person name="Montmayeur A."/>
            <person name="Murphy C."/>
            <person name="Neiman D."/>
            <person name="Pearson M."/>
            <person name="Priest M."/>
            <person name="Roberts A."/>
            <person name="Saif S."/>
            <person name="Shea T."/>
            <person name="Sisk P."/>
            <person name="Stolte C."/>
            <person name="Sykes S."/>
            <person name="Wortman J."/>
            <person name="Nusbaum C."/>
            <person name="Birren B."/>
        </authorList>
    </citation>
    <scope>NUCLEOTIDE SEQUENCE [LARGE SCALE GENOMIC DNA]</scope>
    <source>
        <strain evidence="3">INRA-310</strain>
    </source>
</reference>
<dbReference type="VEuPathDB" id="FungiDB:PPTG_20113"/>